<feature type="domain" description="PRD" evidence="2">
    <location>
        <begin position="169"/>
        <end position="280"/>
    </location>
</feature>
<reference evidence="3 4" key="1">
    <citation type="submission" date="2013-02" db="EMBL/GenBank/DDBJ databases">
        <title>The Genome Sequence of Enterococcus phoeniculicola BAA-412.</title>
        <authorList>
            <consortium name="The Broad Institute Genome Sequencing Platform"/>
            <consortium name="The Broad Institute Genome Sequencing Center for Infectious Disease"/>
            <person name="Earl A.M."/>
            <person name="Gilmore M.S."/>
            <person name="Lebreton F."/>
            <person name="Walker B."/>
            <person name="Young S.K."/>
            <person name="Zeng Q."/>
            <person name="Gargeya S."/>
            <person name="Fitzgerald M."/>
            <person name="Haas B."/>
            <person name="Abouelleil A."/>
            <person name="Alvarado L."/>
            <person name="Arachchi H.M."/>
            <person name="Berlin A.M."/>
            <person name="Chapman S.B."/>
            <person name="Dewar J."/>
            <person name="Goldberg J."/>
            <person name="Griggs A."/>
            <person name="Gujja S."/>
            <person name="Hansen M."/>
            <person name="Howarth C."/>
            <person name="Imamovic A."/>
            <person name="Larimer J."/>
            <person name="McCowan C."/>
            <person name="Murphy C."/>
            <person name="Neiman D."/>
            <person name="Pearson M."/>
            <person name="Priest M."/>
            <person name="Roberts A."/>
            <person name="Saif S."/>
            <person name="Shea T."/>
            <person name="Sisk P."/>
            <person name="Sykes S."/>
            <person name="Wortman J."/>
            <person name="Nusbaum C."/>
            <person name="Birren B."/>
        </authorList>
    </citation>
    <scope>NUCLEOTIDE SEQUENCE [LARGE SCALE GENOMIC DNA]</scope>
    <source>
        <strain evidence="3 4">ATCC BAA-412</strain>
    </source>
</reference>
<dbReference type="Pfam" id="PF00874">
    <property type="entry name" value="PRD"/>
    <property type="match status" value="2"/>
</dbReference>
<dbReference type="STRING" id="154621.RV11_GL003082"/>
<dbReference type="SUPFAM" id="SSF50151">
    <property type="entry name" value="SacY-like RNA-binding domain"/>
    <property type="match status" value="1"/>
</dbReference>
<dbReference type="RefSeq" id="WP_010768739.1">
    <property type="nucleotide sequence ID" value="NZ_ASWE01000002.1"/>
</dbReference>
<dbReference type="PROSITE" id="PS51372">
    <property type="entry name" value="PRD_2"/>
    <property type="match status" value="2"/>
</dbReference>
<dbReference type="InterPro" id="IPR011608">
    <property type="entry name" value="PRD"/>
</dbReference>
<dbReference type="Proteomes" id="UP000013785">
    <property type="component" value="Unassembled WGS sequence"/>
</dbReference>
<gene>
    <name evidence="3" type="ORF">UC3_02077</name>
</gene>
<dbReference type="InterPro" id="IPR004341">
    <property type="entry name" value="CAT_RNA-bd_dom"/>
</dbReference>
<dbReference type="eggNOG" id="COG3711">
    <property type="taxonomic scope" value="Bacteria"/>
</dbReference>
<dbReference type="SMART" id="SM01061">
    <property type="entry name" value="CAT_RBD"/>
    <property type="match status" value="1"/>
</dbReference>
<dbReference type="OrthoDB" id="9813552at2"/>
<sequence length="289" mass="33382">MKIKKVLNQNAVIVLDEGQEKVAVGKGIGFNKQKNDLLFHRDIERLFVMEPESQKKLQALLAQIDEKFFFAVEHIIDHAETVLMEKLNEHLLIALTDHIAFSAENIANGIVIRNKLLREIEVLYSDEFSIAQWAVDYLTKQLGIPYSYDEAGYIAIHIHSARSGQSNNSKSIREVTIISDIIHLIENELEVDIHSDTMSLNYSRLANHLRLLLHRFQHNQYAVLDTEILEMVKRKYPESYEIAKKIRVLLMKNYQLSITGEELGYLAIHIERLRLSSKSNTKNMKTSEE</sequence>
<dbReference type="GO" id="GO:0006355">
    <property type="term" value="P:regulation of DNA-templated transcription"/>
    <property type="evidence" value="ECO:0007669"/>
    <property type="project" value="InterPro"/>
</dbReference>
<dbReference type="SUPFAM" id="SSF63520">
    <property type="entry name" value="PTS-regulatory domain, PRD"/>
    <property type="match status" value="2"/>
</dbReference>
<accession>R3WMN0</accession>
<dbReference type="GO" id="GO:0003723">
    <property type="term" value="F:RNA binding"/>
    <property type="evidence" value="ECO:0007669"/>
    <property type="project" value="InterPro"/>
</dbReference>
<organism evidence="3 4">
    <name type="scientific">Enterococcus phoeniculicola ATCC BAA-412</name>
    <dbReference type="NCBI Taxonomy" id="1158610"/>
    <lineage>
        <taxon>Bacteria</taxon>
        <taxon>Bacillati</taxon>
        <taxon>Bacillota</taxon>
        <taxon>Bacilli</taxon>
        <taxon>Lactobacillales</taxon>
        <taxon>Enterococcaceae</taxon>
        <taxon>Enterococcus</taxon>
    </lineage>
</organism>
<evidence type="ECO:0000313" key="4">
    <source>
        <dbReference type="Proteomes" id="UP000013785"/>
    </source>
</evidence>
<evidence type="ECO:0000313" key="3">
    <source>
        <dbReference type="EMBL" id="EOL43100.1"/>
    </source>
</evidence>
<dbReference type="PANTHER" id="PTHR30185:SF15">
    <property type="entry name" value="CRYPTIC BETA-GLUCOSIDE BGL OPERON ANTITERMINATOR"/>
    <property type="match status" value="1"/>
</dbReference>
<keyword evidence="1" id="KW-0677">Repeat</keyword>
<dbReference type="InterPro" id="IPR036650">
    <property type="entry name" value="CAT_RNA-bd_dom_sf"/>
</dbReference>
<evidence type="ECO:0000256" key="1">
    <source>
        <dbReference type="ARBA" id="ARBA00022737"/>
    </source>
</evidence>
<protein>
    <submittedName>
        <fullName evidence="3">BglG family transcriptional antiterminator</fullName>
    </submittedName>
</protein>
<dbReference type="Gene3D" id="2.30.24.10">
    <property type="entry name" value="CAT RNA-binding domain"/>
    <property type="match status" value="1"/>
</dbReference>
<keyword evidence="4" id="KW-1185">Reference proteome</keyword>
<dbReference type="Pfam" id="PF03123">
    <property type="entry name" value="CAT_RBD"/>
    <property type="match status" value="1"/>
</dbReference>
<feature type="domain" description="PRD" evidence="2">
    <location>
        <begin position="63"/>
        <end position="168"/>
    </location>
</feature>
<dbReference type="InterPro" id="IPR036634">
    <property type="entry name" value="PRD_sf"/>
</dbReference>
<dbReference type="Gene3D" id="1.10.1790.10">
    <property type="entry name" value="PRD domain"/>
    <property type="match status" value="2"/>
</dbReference>
<dbReference type="HOGENOM" id="CLU_078802_0_0_9"/>
<name>R3WMN0_9ENTE</name>
<dbReference type="InterPro" id="IPR050661">
    <property type="entry name" value="BglG_antiterminators"/>
</dbReference>
<dbReference type="PANTHER" id="PTHR30185">
    <property type="entry name" value="CRYPTIC BETA-GLUCOSIDE BGL OPERON ANTITERMINATOR"/>
    <property type="match status" value="1"/>
</dbReference>
<proteinExistence type="predicted"/>
<dbReference type="EMBL" id="AJAT01000016">
    <property type="protein sequence ID" value="EOL43100.1"/>
    <property type="molecule type" value="Genomic_DNA"/>
</dbReference>
<dbReference type="PATRIC" id="fig|1158610.3.peg.2073"/>
<evidence type="ECO:0000259" key="2">
    <source>
        <dbReference type="PROSITE" id="PS51372"/>
    </source>
</evidence>
<dbReference type="AlphaFoldDB" id="R3WMN0"/>
<comment type="caution">
    <text evidence="3">The sequence shown here is derived from an EMBL/GenBank/DDBJ whole genome shotgun (WGS) entry which is preliminary data.</text>
</comment>